<accession>A0A8J6BMP4</accession>
<dbReference type="EMBL" id="WNTK01001887">
    <property type="protein sequence ID" value="KAG9466710.1"/>
    <property type="molecule type" value="Genomic_DNA"/>
</dbReference>
<proteinExistence type="predicted"/>
<gene>
    <name evidence="2" type="ORF">GDO78_016235</name>
</gene>
<sequence>MEKDKNEKIKKILNLTLEIIYRLTGEDYTIVKKTSSRCGKPRSHPLLSGERRKVHKRNSEQKILDLTSKIIELLTGEVSAAGNAGTL</sequence>
<comment type="caution">
    <text evidence="2">The sequence shown here is derived from an EMBL/GenBank/DDBJ whole genome shotgun (WGS) entry which is preliminary data.</text>
</comment>
<evidence type="ECO:0000313" key="3">
    <source>
        <dbReference type="Proteomes" id="UP000770717"/>
    </source>
</evidence>
<evidence type="ECO:0000313" key="2">
    <source>
        <dbReference type="EMBL" id="KAG9466710.1"/>
    </source>
</evidence>
<dbReference type="AlphaFoldDB" id="A0A8J6BMP4"/>
<organism evidence="2 3">
    <name type="scientific">Eleutherodactylus coqui</name>
    <name type="common">Puerto Rican coqui</name>
    <dbReference type="NCBI Taxonomy" id="57060"/>
    <lineage>
        <taxon>Eukaryota</taxon>
        <taxon>Metazoa</taxon>
        <taxon>Chordata</taxon>
        <taxon>Craniata</taxon>
        <taxon>Vertebrata</taxon>
        <taxon>Euteleostomi</taxon>
        <taxon>Amphibia</taxon>
        <taxon>Batrachia</taxon>
        <taxon>Anura</taxon>
        <taxon>Neobatrachia</taxon>
        <taxon>Hyloidea</taxon>
        <taxon>Eleutherodactylidae</taxon>
        <taxon>Eleutherodactylinae</taxon>
        <taxon>Eleutherodactylus</taxon>
        <taxon>Eleutherodactylus</taxon>
    </lineage>
</organism>
<evidence type="ECO:0000256" key="1">
    <source>
        <dbReference type="SAM" id="MobiDB-lite"/>
    </source>
</evidence>
<dbReference type="Proteomes" id="UP000770717">
    <property type="component" value="Unassembled WGS sequence"/>
</dbReference>
<feature type="region of interest" description="Disordered" evidence="1">
    <location>
        <begin position="35"/>
        <end position="54"/>
    </location>
</feature>
<dbReference type="OrthoDB" id="9907724at2759"/>
<keyword evidence="3" id="KW-1185">Reference proteome</keyword>
<name>A0A8J6BMP4_ELECQ</name>
<reference evidence="2" key="1">
    <citation type="thesis" date="2020" institute="ProQuest LLC" country="789 East Eisenhower Parkway, Ann Arbor, MI, USA">
        <title>Comparative Genomics and Chromosome Evolution.</title>
        <authorList>
            <person name="Mudd A.B."/>
        </authorList>
    </citation>
    <scope>NUCLEOTIDE SEQUENCE</scope>
    <source>
        <strain evidence="2">HN-11 Male</strain>
        <tissue evidence="2">Kidney and liver</tissue>
    </source>
</reference>
<protein>
    <submittedName>
        <fullName evidence="2">Uncharacterized protein</fullName>
    </submittedName>
</protein>